<dbReference type="AlphaFoldDB" id="A0A2S9XF48"/>
<evidence type="ECO:0000313" key="1">
    <source>
        <dbReference type="EMBL" id="PRP91380.1"/>
    </source>
</evidence>
<keyword evidence="2" id="KW-1185">Reference proteome</keyword>
<dbReference type="RefSeq" id="WP_106394706.1">
    <property type="nucleotide sequence ID" value="NZ_PVNK01000242.1"/>
</dbReference>
<gene>
    <name evidence="1" type="ORF">ENSA5_54970</name>
</gene>
<accession>A0A2S9XF48</accession>
<dbReference type="Proteomes" id="UP000237968">
    <property type="component" value="Unassembled WGS sequence"/>
</dbReference>
<sequence>MNLREVNLSSRSLIPAALAVPINRGPVDLRLQEERDRRRREHENETGHIVDSTPARIDSSVNFFI</sequence>
<evidence type="ECO:0000313" key="2">
    <source>
        <dbReference type="Proteomes" id="UP000237968"/>
    </source>
</evidence>
<proteinExistence type="predicted"/>
<reference evidence="1 2" key="1">
    <citation type="submission" date="2018-03" db="EMBL/GenBank/DDBJ databases">
        <title>Draft Genome Sequences of the Obligatory Marine Myxobacteria Enhygromyxa salina SWB005.</title>
        <authorList>
            <person name="Poehlein A."/>
            <person name="Moghaddam J.A."/>
            <person name="Harms H."/>
            <person name="Alanjari M."/>
            <person name="Koenig G.M."/>
            <person name="Daniel R."/>
            <person name="Schaeberle T.F."/>
        </authorList>
    </citation>
    <scope>NUCLEOTIDE SEQUENCE [LARGE SCALE GENOMIC DNA]</scope>
    <source>
        <strain evidence="1 2">SWB005</strain>
    </source>
</reference>
<name>A0A2S9XF48_9BACT</name>
<comment type="caution">
    <text evidence="1">The sequence shown here is derived from an EMBL/GenBank/DDBJ whole genome shotgun (WGS) entry which is preliminary data.</text>
</comment>
<dbReference type="EMBL" id="PVNK01000242">
    <property type="protein sequence ID" value="PRP91380.1"/>
    <property type="molecule type" value="Genomic_DNA"/>
</dbReference>
<organism evidence="1 2">
    <name type="scientific">Enhygromyxa salina</name>
    <dbReference type="NCBI Taxonomy" id="215803"/>
    <lineage>
        <taxon>Bacteria</taxon>
        <taxon>Pseudomonadati</taxon>
        <taxon>Myxococcota</taxon>
        <taxon>Polyangia</taxon>
        <taxon>Nannocystales</taxon>
        <taxon>Nannocystaceae</taxon>
        <taxon>Enhygromyxa</taxon>
    </lineage>
</organism>
<protein>
    <submittedName>
        <fullName evidence="1">Uncharacterized protein</fullName>
    </submittedName>
</protein>